<evidence type="ECO:0000259" key="2">
    <source>
        <dbReference type="Pfam" id="PF13273"/>
    </source>
</evidence>
<dbReference type="AlphaFoldDB" id="A0A4Z0GXS6"/>
<proteinExistence type="predicted"/>
<keyword evidence="1" id="KW-1133">Transmembrane helix</keyword>
<dbReference type="EMBL" id="SRJC01000004">
    <property type="protein sequence ID" value="TGB01937.1"/>
    <property type="molecule type" value="Genomic_DNA"/>
</dbReference>
<gene>
    <name evidence="3" type="ORF">E4663_14995</name>
</gene>
<dbReference type="InterPro" id="IPR025273">
    <property type="entry name" value="DUF4064"/>
</dbReference>
<dbReference type="Proteomes" id="UP000297982">
    <property type="component" value="Unassembled WGS sequence"/>
</dbReference>
<feature type="transmembrane region" description="Helical" evidence="1">
    <location>
        <begin position="101"/>
        <end position="134"/>
    </location>
</feature>
<evidence type="ECO:0000313" key="3">
    <source>
        <dbReference type="EMBL" id="TGB01937.1"/>
    </source>
</evidence>
<dbReference type="STRING" id="192814.GCA_900166575_03777"/>
<feature type="domain" description="DUF4064" evidence="2">
    <location>
        <begin position="2"/>
        <end position="110"/>
    </location>
</feature>
<feature type="transmembrane region" description="Helical" evidence="1">
    <location>
        <begin position="7"/>
        <end position="27"/>
    </location>
</feature>
<protein>
    <submittedName>
        <fullName evidence="3">DUF4064 domain-containing protein</fullName>
    </submittedName>
</protein>
<comment type="caution">
    <text evidence="3">The sequence shown here is derived from an EMBL/GenBank/DDBJ whole genome shotgun (WGS) entry which is preliminary data.</text>
</comment>
<reference evidence="3 4" key="1">
    <citation type="journal article" date="2003" name="Int. J. Syst. Evol. Microbiol.">
        <title>Halobacillus salinus sp. nov., isolated from a salt lake on the coast of the East Sea in Korea.</title>
        <authorList>
            <person name="Yoon J.H."/>
            <person name="Kang K.H."/>
            <person name="Park Y.H."/>
        </authorList>
    </citation>
    <scope>NUCLEOTIDE SEQUENCE [LARGE SCALE GENOMIC DNA]</scope>
    <source>
        <strain evidence="3 4">HSL-3</strain>
    </source>
</reference>
<feature type="transmembrane region" description="Helical" evidence="1">
    <location>
        <begin position="64"/>
        <end position="89"/>
    </location>
</feature>
<organism evidence="3 4">
    <name type="scientific">Halobacillus salinus</name>
    <dbReference type="NCBI Taxonomy" id="192814"/>
    <lineage>
        <taxon>Bacteria</taxon>
        <taxon>Bacillati</taxon>
        <taxon>Bacillota</taxon>
        <taxon>Bacilli</taxon>
        <taxon>Bacillales</taxon>
        <taxon>Bacillaceae</taxon>
        <taxon>Halobacillus</taxon>
    </lineage>
</organism>
<keyword evidence="1" id="KW-0812">Transmembrane</keyword>
<dbReference type="RefSeq" id="WP_079477197.1">
    <property type="nucleotide sequence ID" value="NZ_FVYZ01000002.1"/>
</dbReference>
<name>A0A4Z0GXS6_9BACI</name>
<accession>A0A4Z0GXS6</accession>
<keyword evidence="1" id="KW-0472">Membrane</keyword>
<dbReference type="OrthoDB" id="2357232at2"/>
<evidence type="ECO:0000256" key="1">
    <source>
        <dbReference type="SAM" id="Phobius"/>
    </source>
</evidence>
<sequence length="148" mass="16239">MNRTAEIVLTVIGIVLYGLPLAIGFMFRSFQNNPQAKEDFMNAMQQAPNSQELQNVNMDQMFDFMGAFALFILVVSFIAVGLAILSIYFLKGNKKPKAAGIILIITAVVFTLATLFIGLFGSVAFLIAGIVALVRKTPKPRDEEAITY</sequence>
<dbReference type="Pfam" id="PF13273">
    <property type="entry name" value="DUF4064"/>
    <property type="match status" value="1"/>
</dbReference>
<evidence type="ECO:0000313" key="4">
    <source>
        <dbReference type="Proteomes" id="UP000297982"/>
    </source>
</evidence>
<keyword evidence="4" id="KW-1185">Reference proteome</keyword>